<dbReference type="RefSeq" id="WP_313982224.1">
    <property type="nucleotide sequence ID" value="NZ_JASJOS010000009.1"/>
</dbReference>
<comment type="caution">
    <text evidence="1">The sequence shown here is derived from an EMBL/GenBank/DDBJ whole genome shotgun (WGS) entry which is preliminary data.</text>
</comment>
<dbReference type="AlphaFoldDB" id="A0AAE3QUI3"/>
<reference evidence="1" key="1">
    <citation type="submission" date="2023-05" db="EMBL/GenBank/DDBJ databases">
        <authorList>
            <person name="Zhang X."/>
        </authorList>
    </citation>
    <scope>NUCLEOTIDE SEQUENCE</scope>
    <source>
        <strain evidence="1">YF14B1</strain>
    </source>
</reference>
<dbReference type="Proteomes" id="UP001241110">
    <property type="component" value="Unassembled WGS sequence"/>
</dbReference>
<proteinExistence type="predicted"/>
<dbReference type="EMBL" id="JASJOS010000009">
    <property type="protein sequence ID" value="MDJ1482843.1"/>
    <property type="molecule type" value="Genomic_DNA"/>
</dbReference>
<gene>
    <name evidence="1" type="ORF">QNI16_20245</name>
</gene>
<evidence type="ECO:0000313" key="1">
    <source>
        <dbReference type="EMBL" id="MDJ1482843.1"/>
    </source>
</evidence>
<protein>
    <submittedName>
        <fullName evidence="1">Uncharacterized protein</fullName>
    </submittedName>
</protein>
<accession>A0AAE3QUI3</accession>
<sequence length="98" mass="11202">MYTSQSGLMQHDAEEVAKIKFEIEVGCKSIFVESWEAAILFCEQQYDADHTPPTETPRDGCWISNDSYITITPTDEVSVRSKYSAKDEIHVYPEAFVF</sequence>
<evidence type="ECO:0000313" key="2">
    <source>
        <dbReference type="Proteomes" id="UP001241110"/>
    </source>
</evidence>
<name>A0AAE3QUI3_9BACT</name>
<organism evidence="1 2">
    <name type="scientific">Xanthocytophaga flava</name>
    <dbReference type="NCBI Taxonomy" id="3048013"/>
    <lineage>
        <taxon>Bacteria</taxon>
        <taxon>Pseudomonadati</taxon>
        <taxon>Bacteroidota</taxon>
        <taxon>Cytophagia</taxon>
        <taxon>Cytophagales</taxon>
        <taxon>Rhodocytophagaceae</taxon>
        <taxon>Xanthocytophaga</taxon>
    </lineage>
</organism>